<accession>A0A1S3KBC9</accession>
<dbReference type="Pfam" id="PF00096">
    <property type="entry name" value="zf-C2H2"/>
    <property type="match status" value="7"/>
</dbReference>
<dbReference type="Proteomes" id="UP000085678">
    <property type="component" value="Unplaced"/>
</dbReference>
<dbReference type="PANTHER" id="PTHR24376">
    <property type="entry name" value="ZINC FINGER PROTEIN"/>
    <property type="match status" value="1"/>
</dbReference>
<feature type="domain" description="C2H2-type" evidence="11">
    <location>
        <begin position="667"/>
        <end position="694"/>
    </location>
</feature>
<evidence type="ECO:0000256" key="5">
    <source>
        <dbReference type="ARBA" id="ARBA00022833"/>
    </source>
</evidence>
<dbReference type="GO" id="GO:0001228">
    <property type="term" value="F:DNA-binding transcription activator activity, RNA polymerase II-specific"/>
    <property type="evidence" value="ECO:0007669"/>
    <property type="project" value="TreeGrafter"/>
</dbReference>
<keyword evidence="12" id="KW-1185">Reference proteome</keyword>
<evidence type="ECO:0000256" key="4">
    <source>
        <dbReference type="ARBA" id="ARBA00022771"/>
    </source>
</evidence>
<evidence type="ECO:0000259" key="11">
    <source>
        <dbReference type="PROSITE" id="PS50157"/>
    </source>
</evidence>
<feature type="region of interest" description="Disordered" evidence="10">
    <location>
        <begin position="1"/>
        <end position="40"/>
    </location>
</feature>
<dbReference type="PROSITE" id="PS00028">
    <property type="entry name" value="ZINC_FINGER_C2H2_1"/>
    <property type="match status" value="14"/>
</dbReference>
<evidence type="ECO:0000256" key="9">
    <source>
        <dbReference type="PROSITE-ProRule" id="PRU00042"/>
    </source>
</evidence>
<dbReference type="SMART" id="SM00355">
    <property type="entry name" value="ZnF_C2H2"/>
    <property type="match status" value="16"/>
</dbReference>
<keyword evidence="2" id="KW-0479">Metal-binding</keyword>
<dbReference type="InterPro" id="IPR036236">
    <property type="entry name" value="Znf_C2H2_sf"/>
</dbReference>
<feature type="domain" description="C2H2-type" evidence="11">
    <location>
        <begin position="695"/>
        <end position="722"/>
    </location>
</feature>
<keyword evidence="4 9" id="KW-0863">Zinc-finger</keyword>
<feature type="region of interest" description="Disordered" evidence="10">
    <location>
        <begin position="180"/>
        <end position="209"/>
    </location>
</feature>
<feature type="domain" description="C2H2-type" evidence="11">
    <location>
        <begin position="582"/>
        <end position="610"/>
    </location>
</feature>
<dbReference type="InterPro" id="IPR013087">
    <property type="entry name" value="Znf_C2H2_type"/>
</dbReference>
<evidence type="ECO:0000313" key="13">
    <source>
        <dbReference type="RefSeq" id="XP_013419797.1"/>
    </source>
</evidence>
<dbReference type="FunFam" id="3.30.160.60:FF:000624">
    <property type="entry name" value="zinc finger protein 697"/>
    <property type="match status" value="1"/>
</dbReference>
<sequence length="835" mass="96581">MSSREIEKNAVDHGQVCGTGGEDEALNKEGNESDDATDNDGEMQLEIKNHSMKKENDCYDMKALGSSELSHDADTLCINSKISDDWINKTLQRKALCLICGPPKGTVKTEYTKLSSCPDVEKEIRELLKILSPSHESDACCSRCLSLMKTFMTLKKDFLKMKWKITALHIDAHVELPNKHDYKESEEGDHEMSDTENESCNTNSQEQNSEVHIKHEMIDIGFGEENGQNEVGESLKKHESNDKKTTYLKPKVYNCSYCERTFNRANTCAIHERAHNGEINFKCEYCEMSFTRKTDLREHGRVHELKCSYCGKSCWGPRALKRHELEIHIARSQQDAKAYKCSHCDKVLTRKNAFVVHEMIHTVKPCGGARTLRKRERKPTVLQQHTGTKIYQCSHCNESFRREIEFFLHEISHTADKVKCKHCEEIFSKKSELLEHDKIHELKCCHCGKSFWGTWALDKHERIHTGDKPYTTVKKIKCSYCDETFTKSEFVLHEKCHTVDGFKCLQCEKTFTKSDDLAKHEKSHEFKCSHCGRTCWGKKALDKHERFHTVEKPYKCNSCDKSFLYKSLLQDHKNTHTGEKPYLCQYCTKSFAKYSTLRSHEMTQHTGDRPHKCQYCGQGFAVKLACDEHERFHTGEKPFKCDHCDKSFVRKSNWRNHVKAHLGIKPQICSYCGKGFRDRGMLGRHERTHTGERPFKCKYCDKAFNRKSHCNTHEKRHTGEKPVKQWSSENDVKSLAKIHKSRHAEDSFNSENSDGLKMSQQLDSSFISQQFDSTYRPQHSESTFRPQHTNSALKIQHKEIPLRGPHSSNVFPTPEPVYHGDNLNPYMYGMHMPGM</sequence>
<feature type="domain" description="C2H2-type" evidence="11">
    <location>
        <begin position="502"/>
        <end position="524"/>
    </location>
</feature>
<feature type="compositionally biased region" description="Basic and acidic residues" evidence="10">
    <location>
        <begin position="180"/>
        <end position="193"/>
    </location>
</feature>
<keyword evidence="7" id="KW-0804">Transcription</keyword>
<feature type="compositionally biased region" description="Polar residues" evidence="10">
    <location>
        <begin position="198"/>
        <end position="208"/>
    </location>
</feature>
<dbReference type="PROSITE" id="PS50157">
    <property type="entry name" value="ZINC_FINGER_C2H2_2"/>
    <property type="match status" value="15"/>
</dbReference>
<feature type="domain" description="C2H2-type" evidence="11">
    <location>
        <begin position="554"/>
        <end position="581"/>
    </location>
</feature>
<dbReference type="FunFam" id="3.30.160.60:FF:002343">
    <property type="entry name" value="Zinc finger protein 33A"/>
    <property type="match status" value="2"/>
</dbReference>
<feature type="domain" description="C2H2-type" evidence="11">
    <location>
        <begin position="391"/>
        <end position="418"/>
    </location>
</feature>
<proteinExistence type="predicted"/>
<dbReference type="FunFam" id="3.30.160.60:FF:001289">
    <property type="entry name" value="Zinc finger protein 574"/>
    <property type="match status" value="1"/>
</dbReference>
<reference evidence="13" key="1">
    <citation type="submission" date="2025-08" db="UniProtKB">
        <authorList>
            <consortium name="RefSeq"/>
        </authorList>
    </citation>
    <scope>IDENTIFICATION</scope>
    <source>
        <tissue evidence="13">Gonads</tissue>
    </source>
</reference>
<name>A0A1S3KBC9_LINAN</name>
<dbReference type="GO" id="GO:0005634">
    <property type="term" value="C:nucleus"/>
    <property type="evidence" value="ECO:0007669"/>
    <property type="project" value="UniProtKB-SubCell"/>
</dbReference>
<dbReference type="OrthoDB" id="6344893at2759"/>
<feature type="domain" description="C2H2-type" evidence="11">
    <location>
        <begin position="305"/>
        <end position="333"/>
    </location>
</feature>
<feature type="domain" description="C2H2-type" evidence="11">
    <location>
        <begin position="339"/>
        <end position="362"/>
    </location>
</feature>
<protein>
    <submittedName>
        <fullName evidence="13">Zinc finger protein 431 isoform X4</fullName>
    </submittedName>
</protein>
<evidence type="ECO:0000256" key="1">
    <source>
        <dbReference type="ARBA" id="ARBA00004123"/>
    </source>
</evidence>
<feature type="domain" description="C2H2-type" evidence="11">
    <location>
        <begin position="418"/>
        <end position="440"/>
    </location>
</feature>
<evidence type="ECO:0000256" key="8">
    <source>
        <dbReference type="ARBA" id="ARBA00023242"/>
    </source>
</evidence>
<keyword evidence="8" id="KW-0539">Nucleus</keyword>
<evidence type="ECO:0000256" key="6">
    <source>
        <dbReference type="ARBA" id="ARBA00023015"/>
    </source>
</evidence>
<dbReference type="Gene3D" id="3.30.160.60">
    <property type="entry name" value="Classic Zinc Finger"/>
    <property type="match status" value="12"/>
</dbReference>
<comment type="subcellular location">
    <subcellularLocation>
        <location evidence="1">Nucleus</location>
    </subcellularLocation>
</comment>
<evidence type="ECO:0000256" key="10">
    <source>
        <dbReference type="SAM" id="MobiDB-lite"/>
    </source>
</evidence>
<evidence type="ECO:0000256" key="2">
    <source>
        <dbReference type="ARBA" id="ARBA00022723"/>
    </source>
</evidence>
<dbReference type="SUPFAM" id="SSF57667">
    <property type="entry name" value="beta-beta-alpha zinc fingers"/>
    <property type="match status" value="8"/>
</dbReference>
<feature type="domain" description="C2H2-type" evidence="11">
    <location>
        <begin position="526"/>
        <end position="553"/>
    </location>
</feature>
<keyword evidence="3" id="KW-0677">Repeat</keyword>
<keyword evidence="6" id="KW-0805">Transcription regulation</keyword>
<feature type="domain" description="C2H2-type" evidence="11">
    <location>
        <begin position="281"/>
        <end position="303"/>
    </location>
</feature>
<feature type="domain" description="C2H2-type" evidence="11">
    <location>
        <begin position="611"/>
        <end position="638"/>
    </location>
</feature>
<keyword evidence="5" id="KW-0862">Zinc</keyword>
<evidence type="ECO:0000256" key="7">
    <source>
        <dbReference type="ARBA" id="ARBA00023163"/>
    </source>
</evidence>
<feature type="domain" description="C2H2-type" evidence="11">
    <location>
        <begin position="442"/>
        <end position="469"/>
    </location>
</feature>
<evidence type="ECO:0000256" key="3">
    <source>
        <dbReference type="ARBA" id="ARBA00022737"/>
    </source>
</evidence>
<dbReference type="RefSeq" id="XP_013419797.1">
    <property type="nucleotide sequence ID" value="XM_013564343.1"/>
</dbReference>
<feature type="compositionally biased region" description="Basic and acidic residues" evidence="10">
    <location>
        <begin position="1"/>
        <end position="11"/>
    </location>
</feature>
<gene>
    <name evidence="13" type="primary">LOC106180370</name>
</gene>
<feature type="domain" description="C2H2-type" evidence="11">
    <location>
        <begin position="639"/>
        <end position="666"/>
    </location>
</feature>
<dbReference type="GeneID" id="106180370"/>
<dbReference type="GO" id="GO:0000978">
    <property type="term" value="F:RNA polymerase II cis-regulatory region sequence-specific DNA binding"/>
    <property type="evidence" value="ECO:0007669"/>
    <property type="project" value="TreeGrafter"/>
</dbReference>
<dbReference type="AlphaFoldDB" id="A0A1S3KBC9"/>
<feature type="domain" description="C2H2-type" evidence="11">
    <location>
        <begin position="253"/>
        <end position="280"/>
    </location>
</feature>
<organism evidence="12 13">
    <name type="scientific">Lingula anatina</name>
    <name type="common">Brachiopod</name>
    <name type="synonym">Lingula unguis</name>
    <dbReference type="NCBI Taxonomy" id="7574"/>
    <lineage>
        <taxon>Eukaryota</taxon>
        <taxon>Metazoa</taxon>
        <taxon>Spiralia</taxon>
        <taxon>Lophotrochozoa</taxon>
        <taxon>Brachiopoda</taxon>
        <taxon>Linguliformea</taxon>
        <taxon>Lingulata</taxon>
        <taxon>Lingulida</taxon>
        <taxon>Linguloidea</taxon>
        <taxon>Lingulidae</taxon>
        <taxon>Lingula</taxon>
    </lineage>
</organism>
<dbReference type="GO" id="GO:0008270">
    <property type="term" value="F:zinc ion binding"/>
    <property type="evidence" value="ECO:0007669"/>
    <property type="project" value="UniProtKB-KW"/>
</dbReference>
<dbReference type="FunFam" id="3.30.160.60:FF:000139">
    <property type="entry name" value="zinc finger protein 1 homolog"/>
    <property type="match status" value="1"/>
</dbReference>
<dbReference type="PANTHER" id="PTHR24376:SF235">
    <property type="entry name" value="C2H2-TYPE DOMAIN-CONTAINING PROTEIN"/>
    <property type="match status" value="1"/>
</dbReference>
<evidence type="ECO:0000313" key="12">
    <source>
        <dbReference type="Proteomes" id="UP000085678"/>
    </source>
</evidence>